<reference evidence="1 4" key="1">
    <citation type="submission" date="2015-09" db="EMBL/GenBank/DDBJ databases">
        <authorList>
            <consortium name="Pathogen Informatics"/>
        </authorList>
    </citation>
    <scope>NUCLEOTIDE SEQUENCE [LARGE SCALE GENOMIC DNA]</scope>
    <source>
        <strain evidence="1 4">2789STDY5834842</strain>
    </source>
</reference>
<evidence type="ECO:0000313" key="5">
    <source>
        <dbReference type="Proteomes" id="UP000408523"/>
    </source>
</evidence>
<reference evidence="3 5" key="2">
    <citation type="journal article" date="2019" name="Nat. Commun.">
        <title>Gram positive-like bacteriocins with broad spectrum anti-Bacteroidales activity encoded on mobile elements of the human gut microbiota.</title>
        <authorList>
            <person name="Bechon N."/>
            <person name="Coyne M.J.Jr."/>
            <person name="Laclare-Mceneany V."/>
            <person name="Chatzidaki-Livanis M."/>
            <person name="Ghigo J.-M."/>
            <person name="Comstock L.E."/>
        </authorList>
    </citation>
    <scope>NUCLEOTIDE SEQUENCE [LARGE SCALE GENOMIC DNA]</scope>
    <source>
        <strain evidence="3 5">CL01T12C17</strain>
    </source>
</reference>
<dbReference type="AlphaFoldDB" id="A0A174IDP6"/>
<dbReference type="Pfam" id="PF18976">
    <property type="entry name" value="DUF5712"/>
    <property type="match status" value="1"/>
</dbReference>
<dbReference type="Proteomes" id="UP000095333">
    <property type="component" value="Unassembled WGS sequence"/>
</dbReference>
<evidence type="ECO:0000313" key="2">
    <source>
        <dbReference type="EMBL" id="KAB3563661.1"/>
    </source>
</evidence>
<dbReference type="EMBL" id="CYZI01000019">
    <property type="protein sequence ID" value="CUO83240.1"/>
    <property type="molecule type" value="Genomic_DNA"/>
</dbReference>
<dbReference type="EMBL" id="WCZM01000040">
    <property type="protein sequence ID" value="KAB3563661.1"/>
    <property type="molecule type" value="Genomic_DNA"/>
</dbReference>
<gene>
    <name evidence="3" type="ORF">EH214_02956</name>
    <name evidence="1" type="ORF">ERS852457_02882</name>
    <name evidence="2" type="ORF">GAY01_20085</name>
</gene>
<sequence length="215" mass="25403">MLITYLRDKCMASEEYYDNFFSHDMCHITPAEVIQRLDNNHRRLKRKDDKFYRIFICPSQEELADLIRQVTGQQVTEFEQLTMEEQIEVTDELKKFTILCMRCYSINFRREKIKGVEDILWFGRIGNARYYKGTDRDVKEGRAKSGDRKPGLQLHVHIIVSRNDVTQTVTLCPLANSRGSVNILNGKKGMIGFDRWLWYTVCSQAFDISYNHYYS</sequence>
<proteinExistence type="predicted"/>
<dbReference type="EMBL" id="RWHZ01000042">
    <property type="protein sequence ID" value="TSE47831.1"/>
    <property type="molecule type" value="Genomic_DNA"/>
</dbReference>
<reference evidence="2 6" key="3">
    <citation type="journal article" date="2019" name="Nat. Med.">
        <title>A library of human gut bacterial isolates paired with longitudinal multiomics data enables mechanistic microbiome research.</title>
        <authorList>
            <person name="Poyet M."/>
            <person name="Groussin M."/>
            <person name="Gibbons S.M."/>
            <person name="Avila-Pacheco J."/>
            <person name="Jiang X."/>
            <person name="Kearney S.M."/>
            <person name="Perrotta A.R."/>
            <person name="Berdy B."/>
            <person name="Zhao S."/>
            <person name="Lieberman T.D."/>
            <person name="Swanson P.K."/>
            <person name="Smith M."/>
            <person name="Roesemann S."/>
            <person name="Alexander J.E."/>
            <person name="Rich S.A."/>
            <person name="Livny J."/>
            <person name="Vlamakis H."/>
            <person name="Clish C."/>
            <person name="Bullock K."/>
            <person name="Deik A."/>
            <person name="Scott J."/>
            <person name="Pierce K.A."/>
            <person name="Xavier R.J."/>
            <person name="Alm E.J."/>
        </authorList>
    </citation>
    <scope>NUCLEOTIDE SEQUENCE [LARGE SCALE GENOMIC DNA]</scope>
    <source>
        <strain evidence="2 6">BIOML-A73</strain>
    </source>
</reference>
<dbReference type="InterPro" id="IPR043766">
    <property type="entry name" value="BfmA-like"/>
</dbReference>
<dbReference type="Proteomes" id="UP000408523">
    <property type="component" value="Unassembled WGS sequence"/>
</dbReference>
<organism evidence="1 4">
    <name type="scientific">Phocaeicola vulgatus</name>
    <name type="common">Bacteroides vulgatus</name>
    <dbReference type="NCBI Taxonomy" id="821"/>
    <lineage>
        <taxon>Bacteria</taxon>
        <taxon>Pseudomonadati</taxon>
        <taxon>Bacteroidota</taxon>
        <taxon>Bacteroidia</taxon>
        <taxon>Bacteroidales</taxon>
        <taxon>Bacteroidaceae</taxon>
        <taxon>Phocaeicola</taxon>
    </lineage>
</organism>
<accession>A0A174IDP6</accession>
<evidence type="ECO:0000313" key="1">
    <source>
        <dbReference type="EMBL" id="CUO83240.1"/>
    </source>
</evidence>
<dbReference type="Proteomes" id="UP000433382">
    <property type="component" value="Unassembled WGS sequence"/>
</dbReference>
<evidence type="ECO:0000313" key="3">
    <source>
        <dbReference type="EMBL" id="TSE47831.1"/>
    </source>
</evidence>
<evidence type="ECO:0000313" key="4">
    <source>
        <dbReference type="Proteomes" id="UP000095333"/>
    </source>
</evidence>
<protein>
    <submittedName>
        <fullName evidence="1">Mobilisation protein B</fullName>
    </submittedName>
</protein>
<name>A0A174IDP6_PHOVU</name>
<evidence type="ECO:0000313" key="6">
    <source>
        <dbReference type="Proteomes" id="UP000433382"/>
    </source>
</evidence>